<feature type="region of interest" description="Disordered" evidence="4">
    <location>
        <begin position="152"/>
        <end position="179"/>
    </location>
</feature>
<protein>
    <recommendedName>
        <fullName evidence="5">C2 domain-containing protein</fullName>
    </recommendedName>
</protein>
<dbReference type="Pfam" id="PF00168">
    <property type="entry name" value="C2"/>
    <property type="match status" value="2"/>
</dbReference>
<dbReference type="PANTHER" id="PTHR45716">
    <property type="entry name" value="BITESIZE, ISOFORM I"/>
    <property type="match status" value="1"/>
</dbReference>
<feature type="non-terminal residue" evidence="6">
    <location>
        <position position="1"/>
    </location>
</feature>
<comment type="caution">
    <text evidence="6">The sequence shown here is derived from an EMBL/GenBank/DDBJ whole genome shotgun (WGS) entry which is preliminary data.</text>
</comment>
<evidence type="ECO:0000313" key="7">
    <source>
        <dbReference type="Proteomes" id="UP000437017"/>
    </source>
</evidence>
<dbReference type="GO" id="GO:0005886">
    <property type="term" value="C:plasma membrane"/>
    <property type="evidence" value="ECO:0007669"/>
    <property type="project" value="TreeGrafter"/>
</dbReference>
<keyword evidence="3" id="KW-0472">Membrane</keyword>
<dbReference type="FunFam" id="2.60.40.150:FF:000006">
    <property type="entry name" value="Synaptotagmin-like 5, isoform CRA_a"/>
    <property type="match status" value="1"/>
</dbReference>
<proteinExistence type="predicted"/>
<accession>A0A6A1Q5Z2</accession>
<feature type="compositionally biased region" description="Basic and acidic residues" evidence="4">
    <location>
        <begin position="199"/>
        <end position="208"/>
    </location>
</feature>
<dbReference type="GO" id="GO:0070382">
    <property type="term" value="C:exocytic vesicle"/>
    <property type="evidence" value="ECO:0007669"/>
    <property type="project" value="TreeGrafter"/>
</dbReference>
<feature type="domain" description="C2" evidence="5">
    <location>
        <begin position="21"/>
        <end position="160"/>
    </location>
</feature>
<evidence type="ECO:0000313" key="6">
    <source>
        <dbReference type="EMBL" id="KAB0402775.1"/>
    </source>
</evidence>
<dbReference type="Gene3D" id="2.60.40.150">
    <property type="entry name" value="C2 domain"/>
    <property type="match status" value="2"/>
</dbReference>
<dbReference type="EMBL" id="SGJD01000941">
    <property type="protein sequence ID" value="KAB0402775.1"/>
    <property type="molecule type" value="Genomic_DNA"/>
</dbReference>
<evidence type="ECO:0000256" key="4">
    <source>
        <dbReference type="SAM" id="MobiDB-lite"/>
    </source>
</evidence>
<feature type="domain" description="C2" evidence="5">
    <location>
        <begin position="273"/>
        <end position="411"/>
    </location>
</feature>
<organism evidence="6 7">
    <name type="scientific">Balaenoptera physalus</name>
    <name type="common">Fin whale</name>
    <name type="synonym">Balaena physalus</name>
    <dbReference type="NCBI Taxonomy" id="9770"/>
    <lineage>
        <taxon>Eukaryota</taxon>
        <taxon>Metazoa</taxon>
        <taxon>Chordata</taxon>
        <taxon>Craniata</taxon>
        <taxon>Vertebrata</taxon>
        <taxon>Euteleostomi</taxon>
        <taxon>Mammalia</taxon>
        <taxon>Eutheria</taxon>
        <taxon>Laurasiatheria</taxon>
        <taxon>Artiodactyla</taxon>
        <taxon>Whippomorpha</taxon>
        <taxon>Cetacea</taxon>
        <taxon>Mysticeti</taxon>
        <taxon>Balaenopteridae</taxon>
        <taxon>Balaenoptera</taxon>
    </lineage>
</organism>
<comment type="subcellular location">
    <subcellularLocation>
        <location evidence="1">Membrane</location>
    </subcellularLocation>
</comment>
<dbReference type="AlphaFoldDB" id="A0A6A1Q5Z2"/>
<dbReference type="SMART" id="SM00239">
    <property type="entry name" value="C2"/>
    <property type="match status" value="2"/>
</dbReference>
<evidence type="ECO:0000259" key="5">
    <source>
        <dbReference type="PROSITE" id="PS50004"/>
    </source>
</evidence>
<name>A0A6A1Q5Z2_BALPH</name>
<dbReference type="PROSITE" id="PS50004">
    <property type="entry name" value="C2"/>
    <property type="match status" value="2"/>
</dbReference>
<feature type="region of interest" description="Disordered" evidence="4">
    <location>
        <begin position="199"/>
        <end position="222"/>
    </location>
</feature>
<sequence>GSLISINSTCTEMGNFDKANVTGEIEFAIHYCFRTHSLEVCIKACKNLAYGEEKKKKCNPYVKTYLLPDRSSQGKRKTGVQKNTVEPTFQETLKYQVQPTELATRQLRVSVWHLGTLARRLRAEKDEDSVPTKNGELVVRAKLVLPAGPRKLQEAQEGSGACKAPGGQLPAPGPREQRRHGRIKVLEELQEASLTHNMGHVEETRVESEDGGGALPRPSGSRDFKSFPAAAVLTAQRGGMCARGGRALLVHARDPRAVTHPRVRLPVWGGAIACRRSSADGTGDQPSHDGQLCLVVLGAKNLPVRSDGTLNSFVKGCNGVSKSKANTMNNCLTLPDQQRLRLKSPVLKKQACPQWKHSFVFKGVTPSQLRQSTLELTVWDQATFGVNDRLLGGARLDSSKSEIFIRPKLHR</sequence>
<dbReference type="GO" id="GO:0042043">
    <property type="term" value="F:neurexin family protein binding"/>
    <property type="evidence" value="ECO:0007669"/>
    <property type="project" value="TreeGrafter"/>
</dbReference>
<evidence type="ECO:0000256" key="3">
    <source>
        <dbReference type="ARBA" id="ARBA00023136"/>
    </source>
</evidence>
<dbReference type="GO" id="GO:0006887">
    <property type="term" value="P:exocytosis"/>
    <property type="evidence" value="ECO:0007669"/>
    <property type="project" value="TreeGrafter"/>
</dbReference>
<evidence type="ECO:0000256" key="1">
    <source>
        <dbReference type="ARBA" id="ARBA00004370"/>
    </source>
</evidence>
<dbReference type="PANTHER" id="PTHR45716:SF1">
    <property type="entry name" value="SYNAPTOTAGMIN-LIKE PROTEIN 3"/>
    <property type="match status" value="1"/>
</dbReference>
<keyword evidence="2" id="KW-0677">Repeat</keyword>
<dbReference type="InterPro" id="IPR035892">
    <property type="entry name" value="C2_domain_sf"/>
</dbReference>
<reference evidence="6 7" key="1">
    <citation type="journal article" date="2019" name="PLoS ONE">
        <title>Genomic analyses reveal an absence of contemporary introgressive admixture between fin whales and blue whales, despite known hybrids.</title>
        <authorList>
            <person name="Westbury M.V."/>
            <person name="Petersen B."/>
            <person name="Lorenzen E.D."/>
        </authorList>
    </citation>
    <scope>NUCLEOTIDE SEQUENCE [LARGE SCALE GENOMIC DNA]</scope>
    <source>
        <strain evidence="6">FinWhale-01</strain>
    </source>
</reference>
<dbReference type="OrthoDB" id="195679at2759"/>
<gene>
    <name evidence="6" type="ORF">E2I00_007356</name>
</gene>
<dbReference type="Proteomes" id="UP000437017">
    <property type="component" value="Unassembled WGS sequence"/>
</dbReference>
<keyword evidence="7" id="KW-1185">Reference proteome</keyword>
<dbReference type="InterPro" id="IPR000008">
    <property type="entry name" value="C2_dom"/>
</dbReference>
<dbReference type="SUPFAM" id="SSF49562">
    <property type="entry name" value="C2 domain (Calcium/lipid-binding domain, CaLB)"/>
    <property type="match status" value="2"/>
</dbReference>
<evidence type="ECO:0000256" key="2">
    <source>
        <dbReference type="ARBA" id="ARBA00022737"/>
    </source>
</evidence>